<evidence type="ECO:0000256" key="8">
    <source>
        <dbReference type="PIRSR" id="PIRSR602401-1"/>
    </source>
</evidence>
<dbReference type="SUPFAM" id="SSF48264">
    <property type="entry name" value="Cytochrome P450"/>
    <property type="match status" value="1"/>
</dbReference>
<dbReference type="EMBL" id="JAQOWY010000049">
    <property type="protein sequence ID" value="KAK1853725.1"/>
    <property type="molecule type" value="Genomic_DNA"/>
</dbReference>
<evidence type="ECO:0000256" key="2">
    <source>
        <dbReference type="ARBA" id="ARBA00010617"/>
    </source>
</evidence>
<dbReference type="PROSITE" id="PS00086">
    <property type="entry name" value="CYTOCHROME_P450"/>
    <property type="match status" value="1"/>
</dbReference>
<keyword evidence="12" id="KW-1185">Reference proteome</keyword>
<dbReference type="Proteomes" id="UP001243330">
    <property type="component" value="Unassembled WGS sequence"/>
</dbReference>
<evidence type="ECO:0000313" key="11">
    <source>
        <dbReference type="EMBL" id="KAK1853725.1"/>
    </source>
</evidence>
<dbReference type="AlphaFoldDB" id="A0AAD9EM86"/>
<keyword evidence="10" id="KW-0472">Membrane</keyword>
<evidence type="ECO:0000256" key="3">
    <source>
        <dbReference type="ARBA" id="ARBA00022617"/>
    </source>
</evidence>
<accession>A0AAD9EM86</accession>
<feature type="transmembrane region" description="Helical" evidence="10">
    <location>
        <begin position="6"/>
        <end position="24"/>
    </location>
</feature>
<dbReference type="GO" id="GO:0005506">
    <property type="term" value="F:iron ion binding"/>
    <property type="evidence" value="ECO:0007669"/>
    <property type="project" value="InterPro"/>
</dbReference>
<keyword evidence="6 8" id="KW-0408">Iron</keyword>
<evidence type="ECO:0000256" key="5">
    <source>
        <dbReference type="ARBA" id="ARBA00023002"/>
    </source>
</evidence>
<gene>
    <name evidence="11" type="ORF">CCHR01_03603</name>
</gene>
<dbReference type="Gene3D" id="1.10.630.10">
    <property type="entry name" value="Cytochrome P450"/>
    <property type="match status" value="1"/>
</dbReference>
<feature type="binding site" description="axial binding residue" evidence="8">
    <location>
        <position position="480"/>
    </location>
    <ligand>
        <name>heme</name>
        <dbReference type="ChEBI" id="CHEBI:30413"/>
    </ligand>
    <ligandPart>
        <name>Fe</name>
        <dbReference type="ChEBI" id="CHEBI:18248"/>
    </ligandPart>
</feature>
<evidence type="ECO:0000256" key="6">
    <source>
        <dbReference type="ARBA" id="ARBA00023004"/>
    </source>
</evidence>
<protein>
    <submittedName>
        <fullName evidence="11">Benzoate 4-monooxygenase cytochrome p450</fullName>
    </submittedName>
</protein>
<comment type="caution">
    <text evidence="11">The sequence shown here is derived from an EMBL/GenBank/DDBJ whole genome shotgun (WGS) entry which is preliminary data.</text>
</comment>
<dbReference type="PRINTS" id="PR00463">
    <property type="entry name" value="EP450I"/>
</dbReference>
<comment type="similarity">
    <text evidence="2 9">Belongs to the cytochrome P450 family.</text>
</comment>
<dbReference type="InterPro" id="IPR050121">
    <property type="entry name" value="Cytochrome_P450_monoxygenase"/>
</dbReference>
<name>A0AAD9EM86_9PEZI</name>
<evidence type="ECO:0000256" key="7">
    <source>
        <dbReference type="ARBA" id="ARBA00023033"/>
    </source>
</evidence>
<dbReference type="InterPro" id="IPR001128">
    <property type="entry name" value="Cyt_P450"/>
</dbReference>
<dbReference type="InterPro" id="IPR036396">
    <property type="entry name" value="Cyt_P450_sf"/>
</dbReference>
<dbReference type="PANTHER" id="PTHR24305">
    <property type="entry name" value="CYTOCHROME P450"/>
    <property type="match status" value="1"/>
</dbReference>
<keyword evidence="10" id="KW-0812">Transmembrane</keyword>
<keyword evidence="3 8" id="KW-0349">Heme</keyword>
<sequence length="544" mass="62120">MMDWSVILLLFGDGPLLVFVISAIRRVFFSPLSKFPGPIFAALTLWSEFYWDVVKRGTFIWRIEDMHKKYGPIVRINPYELHIIDPEFYDELYSSNRKSDKYRWWTNLAGADGSSFSTVPHDLHRLRRGALNPFFSVRSVTQLEPLIRSKVEKLSARFGEIAQTGEVVRLDAAFMALTMDIICDYAFANDRKYLDEPDFKLIWKETIIGAFEGGAVGRQFPWMLPVMKRLPLSVVSAMNPSVGHLLRWQAGVKQQVEPILDGKDSQPGAASRTIFHMLRDSDLPPEEKTLQRLCDEAEILTGAGSETTAQTLTRILFYLKYVPDTLKRLREEIDAAMPRATEILCWADLQKLPYLVGFASCKTYALFLIDSLKNSVIREGLRLSYGVTTRLPRIAHHDIQYGEHVIPAGVSYCPGSPHLPRQPLIASQTPVSETPYFVLMHPTIFPEPQTFKPERWLEAERRGKRLDKYLVSFGKGSRQCLGMNLAYAELYLATATVIRRFDWEMFETTLDDVVCKHDFFVAVGDLDTKGVRATLSHRQTHKEA</sequence>
<evidence type="ECO:0000256" key="4">
    <source>
        <dbReference type="ARBA" id="ARBA00022723"/>
    </source>
</evidence>
<keyword evidence="10" id="KW-1133">Transmembrane helix</keyword>
<dbReference type="Pfam" id="PF00067">
    <property type="entry name" value="p450"/>
    <property type="match status" value="2"/>
</dbReference>
<evidence type="ECO:0000256" key="9">
    <source>
        <dbReference type="RuleBase" id="RU000461"/>
    </source>
</evidence>
<evidence type="ECO:0000313" key="12">
    <source>
        <dbReference type="Proteomes" id="UP001243330"/>
    </source>
</evidence>
<keyword evidence="7 9" id="KW-0503">Monooxygenase</keyword>
<keyword evidence="5 9" id="KW-0560">Oxidoreductase</keyword>
<proteinExistence type="inferred from homology"/>
<dbReference type="CDD" id="cd11062">
    <property type="entry name" value="CYP58-like"/>
    <property type="match status" value="1"/>
</dbReference>
<organism evidence="11 12">
    <name type="scientific">Colletotrichum chrysophilum</name>
    <dbReference type="NCBI Taxonomy" id="1836956"/>
    <lineage>
        <taxon>Eukaryota</taxon>
        <taxon>Fungi</taxon>
        <taxon>Dikarya</taxon>
        <taxon>Ascomycota</taxon>
        <taxon>Pezizomycotina</taxon>
        <taxon>Sordariomycetes</taxon>
        <taxon>Hypocreomycetidae</taxon>
        <taxon>Glomerellales</taxon>
        <taxon>Glomerellaceae</taxon>
        <taxon>Colletotrichum</taxon>
        <taxon>Colletotrichum gloeosporioides species complex</taxon>
    </lineage>
</organism>
<dbReference type="PANTHER" id="PTHR24305:SF157">
    <property type="entry name" value="N-ACETYLTRYPTOPHAN 6-HYDROXYLASE IVOC-RELATED"/>
    <property type="match status" value="1"/>
</dbReference>
<dbReference type="InterPro" id="IPR002401">
    <property type="entry name" value="Cyt_P450_E_grp-I"/>
</dbReference>
<keyword evidence="4 8" id="KW-0479">Metal-binding</keyword>
<comment type="cofactor">
    <cofactor evidence="1 8">
        <name>heme</name>
        <dbReference type="ChEBI" id="CHEBI:30413"/>
    </cofactor>
</comment>
<evidence type="ECO:0000256" key="1">
    <source>
        <dbReference type="ARBA" id="ARBA00001971"/>
    </source>
</evidence>
<reference evidence="11" key="1">
    <citation type="submission" date="2023-01" db="EMBL/GenBank/DDBJ databases">
        <title>Colletotrichum chrysophilum M932 genome sequence.</title>
        <authorList>
            <person name="Baroncelli R."/>
        </authorList>
    </citation>
    <scope>NUCLEOTIDE SEQUENCE</scope>
    <source>
        <strain evidence="11">M932</strain>
    </source>
</reference>
<evidence type="ECO:0000256" key="10">
    <source>
        <dbReference type="SAM" id="Phobius"/>
    </source>
</evidence>
<dbReference type="InterPro" id="IPR017972">
    <property type="entry name" value="Cyt_P450_CS"/>
</dbReference>
<dbReference type="GO" id="GO:0020037">
    <property type="term" value="F:heme binding"/>
    <property type="evidence" value="ECO:0007669"/>
    <property type="project" value="InterPro"/>
</dbReference>
<dbReference type="PRINTS" id="PR00385">
    <property type="entry name" value="P450"/>
</dbReference>
<dbReference type="GO" id="GO:0016705">
    <property type="term" value="F:oxidoreductase activity, acting on paired donors, with incorporation or reduction of molecular oxygen"/>
    <property type="evidence" value="ECO:0007669"/>
    <property type="project" value="InterPro"/>
</dbReference>
<dbReference type="GO" id="GO:0004497">
    <property type="term" value="F:monooxygenase activity"/>
    <property type="evidence" value="ECO:0007669"/>
    <property type="project" value="UniProtKB-KW"/>
</dbReference>